<dbReference type="InterPro" id="IPR012001">
    <property type="entry name" value="Thiamin_PyroP_enz_TPP-bd_dom"/>
</dbReference>
<dbReference type="UniPathway" id="UPA00049">
    <property type="reaction ID" value="UER00059"/>
</dbReference>
<comment type="cofactor">
    <cofactor evidence="14">
        <name>Mg(2+)</name>
        <dbReference type="ChEBI" id="CHEBI:18420"/>
    </cofactor>
    <text evidence="14">Binds 1 Mg(2+) ion per subunit.</text>
</comment>
<dbReference type="GO" id="GO:0030976">
    <property type="term" value="F:thiamine pyrophosphate binding"/>
    <property type="evidence" value="ECO:0007669"/>
    <property type="project" value="UniProtKB-UniRule"/>
</dbReference>
<dbReference type="STRING" id="1423812.FD20_GL000365"/>
<dbReference type="GO" id="GO:0003984">
    <property type="term" value="F:acetolactate synthase activity"/>
    <property type="evidence" value="ECO:0007669"/>
    <property type="project" value="UniProtKB-EC"/>
</dbReference>
<dbReference type="Proteomes" id="UP000051155">
    <property type="component" value="Unassembled WGS sequence"/>
</dbReference>
<dbReference type="SUPFAM" id="SSF52467">
    <property type="entry name" value="DHS-like NAD/FAD-binding domain"/>
    <property type="match status" value="1"/>
</dbReference>
<dbReference type="EC" id="2.2.1.6" evidence="4 14"/>
<evidence type="ECO:0000259" key="15">
    <source>
        <dbReference type="Pfam" id="PF00205"/>
    </source>
</evidence>
<dbReference type="PANTHER" id="PTHR18968:SF13">
    <property type="entry name" value="ACETOLACTATE SYNTHASE CATALYTIC SUBUNIT, MITOCHONDRIAL"/>
    <property type="match status" value="1"/>
</dbReference>
<feature type="domain" description="Thiamine pyrophosphate enzyme TPP-binding" evidence="16">
    <location>
        <begin position="431"/>
        <end position="577"/>
    </location>
</feature>
<evidence type="ECO:0000313" key="19">
    <source>
        <dbReference type="Proteomes" id="UP000051155"/>
    </source>
</evidence>
<dbReference type="EMBL" id="AZEG01000011">
    <property type="protein sequence ID" value="KRL37489.1"/>
    <property type="molecule type" value="Genomic_DNA"/>
</dbReference>
<comment type="similarity">
    <text evidence="3 14">Belongs to the TPP enzyme family.</text>
</comment>
<evidence type="ECO:0000256" key="1">
    <source>
        <dbReference type="ARBA" id="ARBA00004974"/>
    </source>
</evidence>
<dbReference type="CDD" id="cd02015">
    <property type="entry name" value="TPP_AHAS"/>
    <property type="match status" value="1"/>
</dbReference>
<keyword evidence="9" id="KW-0274">FAD</keyword>
<evidence type="ECO:0000313" key="18">
    <source>
        <dbReference type="EMBL" id="KRL37489.1"/>
    </source>
</evidence>
<dbReference type="Pfam" id="PF02776">
    <property type="entry name" value="TPP_enzyme_N"/>
    <property type="match status" value="1"/>
</dbReference>
<dbReference type="GO" id="GO:0009097">
    <property type="term" value="P:isoleucine biosynthetic process"/>
    <property type="evidence" value="ECO:0007669"/>
    <property type="project" value="UniProtKB-UniPathway"/>
</dbReference>
<comment type="caution">
    <text evidence="18">The sequence shown here is derived from an EMBL/GenBank/DDBJ whole genome shotgun (WGS) entry which is preliminary data.</text>
</comment>
<keyword evidence="10 14" id="KW-0460">Magnesium</keyword>
<dbReference type="SUPFAM" id="SSF52518">
    <property type="entry name" value="Thiamin diphosphate-binding fold (THDP-binding)"/>
    <property type="match status" value="2"/>
</dbReference>
<dbReference type="PANTHER" id="PTHR18968">
    <property type="entry name" value="THIAMINE PYROPHOSPHATE ENZYMES"/>
    <property type="match status" value="1"/>
</dbReference>
<keyword evidence="5 14" id="KW-0028">Amino-acid biosynthesis</keyword>
<dbReference type="AlphaFoldDB" id="A0A0R1PYE2"/>
<dbReference type="Gene3D" id="3.40.50.970">
    <property type="match status" value="2"/>
</dbReference>
<dbReference type="InterPro" id="IPR029035">
    <property type="entry name" value="DHS-like_NAD/FAD-binding_dom"/>
</dbReference>
<dbReference type="InterPro" id="IPR011766">
    <property type="entry name" value="TPP_enzyme_TPP-bd"/>
</dbReference>
<evidence type="ECO:0000256" key="8">
    <source>
        <dbReference type="ARBA" id="ARBA00022723"/>
    </source>
</evidence>
<reference evidence="18 19" key="1">
    <citation type="journal article" date="2015" name="Genome Announc.">
        <title>Expanding the biotechnology potential of lactobacilli through comparative genomics of 213 strains and associated genera.</title>
        <authorList>
            <person name="Sun Z."/>
            <person name="Harris H.M."/>
            <person name="McCann A."/>
            <person name="Guo C."/>
            <person name="Argimon S."/>
            <person name="Zhang W."/>
            <person name="Yang X."/>
            <person name="Jeffery I.B."/>
            <person name="Cooney J.C."/>
            <person name="Kagawa T.F."/>
            <person name="Liu W."/>
            <person name="Song Y."/>
            <person name="Salvetti E."/>
            <person name="Wrobel A."/>
            <person name="Rasinkangas P."/>
            <person name="Parkhill J."/>
            <person name="Rea M.C."/>
            <person name="O'Sullivan O."/>
            <person name="Ritari J."/>
            <person name="Douillard F.P."/>
            <person name="Paul Ross R."/>
            <person name="Yang R."/>
            <person name="Briner A.E."/>
            <person name="Felis G.E."/>
            <person name="de Vos W.M."/>
            <person name="Barrangou R."/>
            <person name="Klaenhammer T.R."/>
            <person name="Caufield P.W."/>
            <person name="Cui Y."/>
            <person name="Zhang H."/>
            <person name="O'Toole P.W."/>
        </authorList>
    </citation>
    <scope>NUCLEOTIDE SEQUENCE [LARGE SCALE GENOMIC DNA]</scope>
    <source>
        <strain evidence="18 19">DSM 19971</strain>
    </source>
</reference>
<keyword evidence="7 14" id="KW-0808">Transferase</keyword>
<gene>
    <name evidence="18" type="ORF">FD20_GL000365</name>
</gene>
<dbReference type="GO" id="GO:0050660">
    <property type="term" value="F:flavin adenine dinucleotide binding"/>
    <property type="evidence" value="ECO:0007669"/>
    <property type="project" value="InterPro"/>
</dbReference>
<dbReference type="UniPathway" id="UPA00047">
    <property type="reaction ID" value="UER00055"/>
</dbReference>
<evidence type="ECO:0000256" key="12">
    <source>
        <dbReference type="ARBA" id="ARBA00023304"/>
    </source>
</evidence>
<evidence type="ECO:0000256" key="14">
    <source>
        <dbReference type="RuleBase" id="RU003591"/>
    </source>
</evidence>
<dbReference type="CDD" id="cd07035">
    <property type="entry name" value="TPP_PYR_POX_like"/>
    <property type="match status" value="1"/>
</dbReference>
<keyword evidence="8 14" id="KW-0479">Metal-binding</keyword>
<dbReference type="InterPro" id="IPR012000">
    <property type="entry name" value="Thiamin_PyroP_enz_cen_dom"/>
</dbReference>
<evidence type="ECO:0000256" key="3">
    <source>
        <dbReference type="ARBA" id="ARBA00007812"/>
    </source>
</evidence>
<dbReference type="InterPro" id="IPR039368">
    <property type="entry name" value="AHAS_TPP"/>
</dbReference>
<dbReference type="GO" id="GO:0000287">
    <property type="term" value="F:magnesium ion binding"/>
    <property type="evidence" value="ECO:0007669"/>
    <property type="project" value="UniProtKB-UniRule"/>
</dbReference>
<dbReference type="FunFam" id="3.40.50.1220:FF:000008">
    <property type="entry name" value="Acetolactate synthase"/>
    <property type="match status" value="1"/>
</dbReference>
<evidence type="ECO:0000256" key="2">
    <source>
        <dbReference type="ARBA" id="ARBA00005025"/>
    </source>
</evidence>
<evidence type="ECO:0000256" key="5">
    <source>
        <dbReference type="ARBA" id="ARBA00022605"/>
    </source>
</evidence>
<dbReference type="GO" id="GO:0005948">
    <property type="term" value="C:acetolactate synthase complex"/>
    <property type="evidence" value="ECO:0007669"/>
    <property type="project" value="TreeGrafter"/>
</dbReference>
<keyword evidence="11 14" id="KW-0786">Thiamine pyrophosphate</keyword>
<dbReference type="PROSITE" id="PS00187">
    <property type="entry name" value="TPP_ENZYMES"/>
    <property type="match status" value="1"/>
</dbReference>
<proteinExistence type="inferred from homology"/>
<comment type="catalytic activity">
    <reaction evidence="13 14">
        <text>2 pyruvate + H(+) = (2S)-2-acetolactate + CO2</text>
        <dbReference type="Rhea" id="RHEA:25249"/>
        <dbReference type="ChEBI" id="CHEBI:15361"/>
        <dbReference type="ChEBI" id="CHEBI:15378"/>
        <dbReference type="ChEBI" id="CHEBI:16526"/>
        <dbReference type="ChEBI" id="CHEBI:58476"/>
        <dbReference type="EC" id="2.2.1.6"/>
    </reaction>
</comment>
<dbReference type="InterPro" id="IPR012846">
    <property type="entry name" value="Acetolactate_synth_lsu"/>
</dbReference>
<dbReference type="InterPro" id="IPR045229">
    <property type="entry name" value="TPP_enz"/>
</dbReference>
<dbReference type="InterPro" id="IPR029061">
    <property type="entry name" value="THDP-binding"/>
</dbReference>
<dbReference type="PATRIC" id="fig|1423812.3.peg.376"/>
<name>A0A0R1PYE2_9LACO</name>
<comment type="cofactor">
    <cofactor evidence="14">
        <name>thiamine diphosphate</name>
        <dbReference type="ChEBI" id="CHEBI:58937"/>
    </cofactor>
    <text evidence="14">Binds 1 thiamine pyrophosphate per subunit.</text>
</comment>
<evidence type="ECO:0000256" key="10">
    <source>
        <dbReference type="ARBA" id="ARBA00022842"/>
    </source>
</evidence>
<dbReference type="FunFam" id="3.40.50.970:FF:000016">
    <property type="entry name" value="Acetolactate synthase"/>
    <property type="match status" value="1"/>
</dbReference>
<evidence type="ECO:0000256" key="4">
    <source>
        <dbReference type="ARBA" id="ARBA00013145"/>
    </source>
</evidence>
<evidence type="ECO:0000259" key="16">
    <source>
        <dbReference type="Pfam" id="PF02775"/>
    </source>
</evidence>
<dbReference type="GO" id="GO:0009099">
    <property type="term" value="P:L-valine biosynthetic process"/>
    <property type="evidence" value="ECO:0007669"/>
    <property type="project" value="UniProtKB-UniPathway"/>
</dbReference>
<dbReference type="Pfam" id="PF02775">
    <property type="entry name" value="TPP_enzyme_C"/>
    <property type="match status" value="1"/>
</dbReference>
<keyword evidence="6" id="KW-0285">Flavoprotein</keyword>
<dbReference type="Gene3D" id="3.40.50.1220">
    <property type="entry name" value="TPP-binding domain"/>
    <property type="match status" value="1"/>
</dbReference>
<keyword evidence="19" id="KW-1185">Reference proteome</keyword>
<sequence length="603" mass="66666">MQLREVMRRTENEVFLFFRLMIQEEVNFMLARREVKEQDGVHTVSTGSDVLLGILKQQGVELIFGYPGGAVLPLYDAVYRQAFNNILVRHEQGAVHAAEGYAKATGKTGVVFVTSGPGATNAVTGIADAMLDSIPLIVFTGQVGCDSIGKDAFQEVDILSMTAPITKQNYQIHELDNFPKIIEEAFKIAASGRPGPVVIDLPKDIASSLPDDFGDEKLVISEEHSVQRTRNVDESMMLKISEALLKAKKPLILAGGGVLAANAVSELRKFVHRFDLPVISTLVSLGVMPDKDFLFLGMGGMHGSYQANMAFYECDFLLNIGSRFDDRLATNAAKFAPHAHVAHIDIDASELGKVISTDFPVVADAKDALSWFLSNTEQMPKGEHVQWLQQLNDWRKKHPKHYEEQEGKIKPQAVIEEVGKLTNGDATIVTDVGQHQMWVAQYYPFKRSHQIITSGGLGTMGFGLPAAIGAKLAAPEKEVVLFVGDGGIQMTVEELDVIREYKLNIKIIILNNKTLGMVRQWQDLFYEKRRSQTVFNGQPDFIKLAQAYSIKGLKLSPQHWRETLADVFAEKESVLVEAEIPALEQVYPMIAPGQPNQAMMGVD</sequence>
<protein>
    <recommendedName>
        <fullName evidence="4 14">Acetolactate synthase</fullName>
        <ecNumber evidence="4 14">2.2.1.6</ecNumber>
    </recommendedName>
</protein>
<feature type="domain" description="Thiamine pyrophosphate enzyme central" evidence="15">
    <location>
        <begin position="239"/>
        <end position="370"/>
    </location>
</feature>
<evidence type="ECO:0000256" key="6">
    <source>
        <dbReference type="ARBA" id="ARBA00022630"/>
    </source>
</evidence>
<evidence type="ECO:0000259" key="17">
    <source>
        <dbReference type="Pfam" id="PF02776"/>
    </source>
</evidence>
<evidence type="ECO:0000256" key="11">
    <source>
        <dbReference type="ARBA" id="ARBA00023052"/>
    </source>
</evidence>
<feature type="domain" description="Thiamine pyrophosphate enzyme N-terminal TPP-binding" evidence="17">
    <location>
        <begin position="46"/>
        <end position="161"/>
    </location>
</feature>
<accession>A0A0R1PYE2</accession>
<dbReference type="FunFam" id="3.40.50.970:FF:000007">
    <property type="entry name" value="Acetolactate synthase"/>
    <property type="match status" value="1"/>
</dbReference>
<dbReference type="InterPro" id="IPR000399">
    <property type="entry name" value="TPP-bd_CS"/>
</dbReference>
<comment type="pathway">
    <text evidence="2 14">Amino-acid biosynthesis; L-valine biosynthesis; L-valine from pyruvate: step 1/4.</text>
</comment>
<dbReference type="Pfam" id="PF00205">
    <property type="entry name" value="TPP_enzyme_M"/>
    <property type="match status" value="1"/>
</dbReference>
<dbReference type="NCBIfam" id="TIGR00118">
    <property type="entry name" value="acolac_lg"/>
    <property type="match status" value="1"/>
</dbReference>
<evidence type="ECO:0000256" key="13">
    <source>
        <dbReference type="ARBA" id="ARBA00048670"/>
    </source>
</evidence>
<keyword evidence="12 14" id="KW-0100">Branched-chain amino acid biosynthesis</keyword>
<organism evidence="18 19">
    <name type="scientific">Liquorilactobacillus uvarum DSM 19971</name>
    <dbReference type="NCBI Taxonomy" id="1423812"/>
    <lineage>
        <taxon>Bacteria</taxon>
        <taxon>Bacillati</taxon>
        <taxon>Bacillota</taxon>
        <taxon>Bacilli</taxon>
        <taxon>Lactobacillales</taxon>
        <taxon>Lactobacillaceae</taxon>
        <taxon>Liquorilactobacillus</taxon>
    </lineage>
</organism>
<evidence type="ECO:0000256" key="7">
    <source>
        <dbReference type="ARBA" id="ARBA00022679"/>
    </source>
</evidence>
<comment type="pathway">
    <text evidence="1 14">Amino-acid biosynthesis; L-isoleucine biosynthesis; L-isoleucine from 2-oxobutanoate: step 1/4.</text>
</comment>
<evidence type="ECO:0000256" key="9">
    <source>
        <dbReference type="ARBA" id="ARBA00022827"/>
    </source>
</evidence>